<dbReference type="AlphaFoldDB" id="A0A8H5IYF1"/>
<sequence>MSGFVSIPISGPIPNEEEQNTQESVNGENKKHEKLVAKDEAKKYTVKKSIKAFLKGKQHHASGQVNGAMNVEACARFTHQIKHDVDYAQTLLTQSRDLVRKNEDMLIWICGTMSEIQNNLAKFNGCIPNKNDVGATLKGNKREWEEQSQVLRANHSSLMAAINVMHQLRLTQKQKPALRSSMPPSD</sequence>
<feature type="region of interest" description="Disordered" evidence="1">
    <location>
        <begin position="1"/>
        <end position="34"/>
    </location>
</feature>
<evidence type="ECO:0000313" key="3">
    <source>
        <dbReference type="Proteomes" id="UP000522262"/>
    </source>
</evidence>
<evidence type="ECO:0000313" key="2">
    <source>
        <dbReference type="EMBL" id="KAF5545610.1"/>
    </source>
</evidence>
<comment type="caution">
    <text evidence="2">The sequence shown here is derived from an EMBL/GenBank/DDBJ whole genome shotgun (WGS) entry which is preliminary data.</text>
</comment>
<dbReference type="EMBL" id="JAAOAM010000124">
    <property type="protein sequence ID" value="KAF5545610.1"/>
    <property type="molecule type" value="Genomic_DNA"/>
</dbReference>
<gene>
    <name evidence="2" type="ORF">FMEXI_5999</name>
</gene>
<keyword evidence="3" id="KW-1185">Reference proteome</keyword>
<reference evidence="2 3" key="1">
    <citation type="submission" date="2020-05" db="EMBL/GenBank/DDBJ databases">
        <title>Identification and distribution of gene clusters putatively required for synthesis of sphingolipid metabolism inhibitors in phylogenetically diverse species of the filamentous fungus Fusarium.</title>
        <authorList>
            <person name="Kim H.-S."/>
            <person name="Busman M."/>
            <person name="Brown D.W."/>
            <person name="Divon H."/>
            <person name="Uhlig S."/>
            <person name="Proctor R.H."/>
        </authorList>
    </citation>
    <scope>NUCLEOTIDE SEQUENCE [LARGE SCALE GENOMIC DNA]</scope>
    <source>
        <strain evidence="2 3">NRRL 53147</strain>
    </source>
</reference>
<name>A0A8H5IYF1_9HYPO</name>
<organism evidence="2 3">
    <name type="scientific">Fusarium mexicanum</name>
    <dbReference type="NCBI Taxonomy" id="751941"/>
    <lineage>
        <taxon>Eukaryota</taxon>
        <taxon>Fungi</taxon>
        <taxon>Dikarya</taxon>
        <taxon>Ascomycota</taxon>
        <taxon>Pezizomycotina</taxon>
        <taxon>Sordariomycetes</taxon>
        <taxon>Hypocreomycetidae</taxon>
        <taxon>Hypocreales</taxon>
        <taxon>Nectriaceae</taxon>
        <taxon>Fusarium</taxon>
        <taxon>Fusarium fujikuroi species complex</taxon>
    </lineage>
</organism>
<proteinExistence type="predicted"/>
<accession>A0A8H5IYF1</accession>
<protein>
    <submittedName>
        <fullName evidence="2">Uncharacterized protein</fullName>
    </submittedName>
</protein>
<evidence type="ECO:0000256" key="1">
    <source>
        <dbReference type="SAM" id="MobiDB-lite"/>
    </source>
</evidence>
<dbReference type="Proteomes" id="UP000522262">
    <property type="component" value="Unassembled WGS sequence"/>
</dbReference>